<dbReference type="InterPro" id="IPR025966">
    <property type="entry name" value="OppC_N"/>
</dbReference>
<feature type="transmembrane region" description="Helical" evidence="7">
    <location>
        <begin position="200"/>
        <end position="222"/>
    </location>
</feature>
<dbReference type="Pfam" id="PF00528">
    <property type="entry name" value="BPD_transp_1"/>
    <property type="match status" value="1"/>
</dbReference>
<dbReference type="InterPro" id="IPR050366">
    <property type="entry name" value="BP-dependent_transpt_permease"/>
</dbReference>
<organism evidence="9 10">
    <name type="scientific">Natranaeroarchaeum sulfidigenes</name>
    <dbReference type="NCBI Taxonomy" id="2784880"/>
    <lineage>
        <taxon>Archaea</taxon>
        <taxon>Methanobacteriati</taxon>
        <taxon>Methanobacteriota</taxon>
        <taxon>Stenosarchaea group</taxon>
        <taxon>Halobacteria</taxon>
        <taxon>Halobacteriales</taxon>
        <taxon>Natronoarchaeaceae</taxon>
        <taxon>Natranaeroarchaeum</taxon>
    </lineage>
</organism>
<feature type="transmembrane region" description="Helical" evidence="7">
    <location>
        <begin position="90"/>
        <end position="112"/>
    </location>
</feature>
<keyword evidence="2 7" id="KW-0813">Transport</keyword>
<keyword evidence="3" id="KW-1003">Cell membrane</keyword>
<dbReference type="GeneID" id="70685261"/>
<dbReference type="KEGG" id="hara:AArcS_1885"/>
<dbReference type="InterPro" id="IPR035906">
    <property type="entry name" value="MetI-like_sf"/>
</dbReference>
<name>A0A897MRP7_9EURY</name>
<keyword evidence="10" id="KW-1185">Reference proteome</keyword>
<dbReference type="EMBL" id="CP064786">
    <property type="protein sequence ID" value="QSG03092.1"/>
    <property type="molecule type" value="Genomic_DNA"/>
</dbReference>
<evidence type="ECO:0000313" key="9">
    <source>
        <dbReference type="EMBL" id="QSG03092.1"/>
    </source>
</evidence>
<dbReference type="PANTHER" id="PTHR43386:SF1">
    <property type="entry name" value="D,D-DIPEPTIDE TRANSPORT SYSTEM PERMEASE PROTEIN DDPC-RELATED"/>
    <property type="match status" value="1"/>
</dbReference>
<sequence length="576" mass="62063">MSSDYDEALDDEVSIRERVETNPRPALFWLLGAGILFALEFSRYLGWLVELGSAAKFVFDGVAALPGWIGGNVASTLGRFAGALASDLTALVMLFVVSMILVALVLPGRLIDRFDVDLTRRGEFYAESALVTVILAIVASILAFTPLGSLVSHEISFTARLLESIAAAVPHITSPDLIPNMGHRTPDGGWAGTFMGLSPAVAWGIRVTIVFAYVGACVAWAWRGYNVYRDEYRQADWTPRDDTIRRFRNHYWGLFGLAIVLLFVVMALWASAISPVPVEENVYEPYNHEFDYLTEDGEIESTTHGSANVHTRSDGQNTVSPLSYDQYDRWAPLGTTPRGQDLLTNLTYGAQTSLVIGLTAIGLGALIAVILSLITAYYKGLADMLTVIASDTIIAIPAFLLVMLMSVLFTEANHPVAQPLDGGILLALIFAFAYWPGMWRAIRGPSLQVAEQDWVDAAKSYGQSPLRIMQKHMSPYIAGYIMIYASLLLGGVIIATAALTFLGLGISAPTPEWGRLIDQGQPYVATSSYHVATISGIMIVLVVTAFNALGDGIRDAIDPEADVGEGADSGAAGGGA</sequence>
<dbReference type="RefSeq" id="WP_238477156.1">
    <property type="nucleotide sequence ID" value="NZ_CP064786.1"/>
</dbReference>
<keyword evidence="4 7" id="KW-0812">Transmembrane</keyword>
<feature type="transmembrane region" description="Helical" evidence="7">
    <location>
        <begin position="528"/>
        <end position="549"/>
    </location>
</feature>
<evidence type="ECO:0000256" key="7">
    <source>
        <dbReference type="RuleBase" id="RU363032"/>
    </source>
</evidence>
<feature type="transmembrane region" description="Helical" evidence="7">
    <location>
        <begin position="251"/>
        <end position="272"/>
    </location>
</feature>
<evidence type="ECO:0000256" key="1">
    <source>
        <dbReference type="ARBA" id="ARBA00004651"/>
    </source>
</evidence>
<feature type="transmembrane region" description="Helical" evidence="7">
    <location>
        <begin position="477"/>
        <end position="508"/>
    </location>
</feature>
<dbReference type="GO" id="GO:0005886">
    <property type="term" value="C:plasma membrane"/>
    <property type="evidence" value="ECO:0007669"/>
    <property type="project" value="UniProtKB-SubCell"/>
</dbReference>
<feature type="domain" description="ABC transmembrane type-1" evidence="8">
    <location>
        <begin position="350"/>
        <end position="550"/>
    </location>
</feature>
<evidence type="ECO:0000256" key="3">
    <source>
        <dbReference type="ARBA" id="ARBA00022475"/>
    </source>
</evidence>
<comment type="similarity">
    <text evidence="7">Belongs to the binding-protein-dependent transport system permease family.</text>
</comment>
<dbReference type="PROSITE" id="PS50928">
    <property type="entry name" value="ABC_TM1"/>
    <property type="match status" value="1"/>
</dbReference>
<feature type="transmembrane region" description="Helical" evidence="7">
    <location>
        <begin position="124"/>
        <end position="144"/>
    </location>
</feature>
<feature type="transmembrane region" description="Helical" evidence="7">
    <location>
        <begin position="26"/>
        <end position="45"/>
    </location>
</feature>
<dbReference type="Pfam" id="PF12911">
    <property type="entry name" value="OppC_N"/>
    <property type="match status" value="1"/>
</dbReference>
<evidence type="ECO:0000256" key="6">
    <source>
        <dbReference type="ARBA" id="ARBA00023136"/>
    </source>
</evidence>
<evidence type="ECO:0000256" key="2">
    <source>
        <dbReference type="ARBA" id="ARBA00022448"/>
    </source>
</evidence>
<feature type="transmembrane region" description="Helical" evidence="7">
    <location>
        <begin position="354"/>
        <end position="378"/>
    </location>
</feature>
<dbReference type="Gene3D" id="1.10.3720.10">
    <property type="entry name" value="MetI-like"/>
    <property type="match status" value="1"/>
</dbReference>
<comment type="subcellular location">
    <subcellularLocation>
        <location evidence="1 7">Cell membrane</location>
        <topology evidence="1 7">Multi-pass membrane protein</topology>
    </subcellularLocation>
</comment>
<dbReference type="GO" id="GO:0055085">
    <property type="term" value="P:transmembrane transport"/>
    <property type="evidence" value="ECO:0007669"/>
    <property type="project" value="InterPro"/>
</dbReference>
<evidence type="ECO:0000259" key="8">
    <source>
        <dbReference type="PROSITE" id="PS50928"/>
    </source>
</evidence>
<evidence type="ECO:0000313" key="10">
    <source>
        <dbReference type="Proteomes" id="UP000663586"/>
    </source>
</evidence>
<feature type="transmembrane region" description="Helical" evidence="7">
    <location>
        <begin position="416"/>
        <end position="435"/>
    </location>
</feature>
<keyword evidence="5 7" id="KW-1133">Transmembrane helix</keyword>
<evidence type="ECO:0000256" key="4">
    <source>
        <dbReference type="ARBA" id="ARBA00022692"/>
    </source>
</evidence>
<evidence type="ECO:0000256" key="5">
    <source>
        <dbReference type="ARBA" id="ARBA00022989"/>
    </source>
</evidence>
<keyword evidence="6 7" id="KW-0472">Membrane</keyword>
<feature type="transmembrane region" description="Helical" evidence="7">
    <location>
        <begin position="385"/>
        <end position="410"/>
    </location>
</feature>
<dbReference type="SUPFAM" id="SSF161098">
    <property type="entry name" value="MetI-like"/>
    <property type="match status" value="1"/>
</dbReference>
<dbReference type="InterPro" id="IPR000515">
    <property type="entry name" value="MetI-like"/>
</dbReference>
<accession>A0A897MRP7</accession>
<dbReference type="Proteomes" id="UP000663586">
    <property type="component" value="Chromosome"/>
</dbReference>
<dbReference type="AlphaFoldDB" id="A0A897MRP7"/>
<gene>
    <name evidence="9" type="primary">dppC3</name>
    <name evidence="9" type="ORF">AArcS_1885</name>
</gene>
<protein>
    <submittedName>
        <fullName evidence="9">ABC-type dipeptide/oligopeptide/nickel transportsystem, permease component</fullName>
    </submittedName>
</protein>
<dbReference type="PANTHER" id="PTHR43386">
    <property type="entry name" value="OLIGOPEPTIDE TRANSPORT SYSTEM PERMEASE PROTEIN APPC"/>
    <property type="match status" value="1"/>
</dbReference>
<proteinExistence type="inferred from homology"/>
<reference evidence="9" key="1">
    <citation type="submission" date="2020-11" db="EMBL/GenBank/DDBJ databases">
        <title>Carbohydrate-dependent, anaerobic sulfur respiration: A novel catabolism in halophilic archaea.</title>
        <authorList>
            <person name="Sorokin D.Y."/>
            <person name="Messina E."/>
            <person name="Smedile F."/>
            <person name="La Cono V."/>
            <person name="Hallsworth J.E."/>
            <person name="Yakimov M.M."/>
        </authorList>
    </citation>
    <scope>NUCLEOTIDE SEQUENCE</scope>
    <source>
        <strain evidence="9">AArc-S</strain>
    </source>
</reference>